<gene>
    <name evidence="4" type="ORF">GLIP_2261</name>
</gene>
<dbReference type="InterPro" id="IPR013783">
    <property type="entry name" value="Ig-like_fold"/>
</dbReference>
<feature type="domain" description="Big-1" evidence="3">
    <location>
        <begin position="278"/>
        <end position="379"/>
    </location>
</feature>
<dbReference type="InterPro" id="IPR051715">
    <property type="entry name" value="Intimin-Invasin_domain"/>
</dbReference>
<comment type="similarity">
    <text evidence="1">Belongs to the intimin/invasin family.</text>
</comment>
<comment type="caution">
    <text evidence="4">The sequence shown here is derived from an EMBL/GenBank/DDBJ whole genome shotgun (WGS) entry which is preliminary data.</text>
</comment>
<evidence type="ECO:0000313" key="4">
    <source>
        <dbReference type="EMBL" id="GAC14889.1"/>
    </source>
</evidence>
<dbReference type="eggNOG" id="COG4932">
    <property type="taxonomic scope" value="Bacteria"/>
</dbReference>
<feature type="domain" description="Big-1" evidence="3">
    <location>
        <begin position="473"/>
        <end position="568"/>
    </location>
</feature>
<sequence length="760" mass="77673">MLLFLDSVASLARQQNYKSDLERVLELKNFNCGKKSMASRLKILFTGLMILLVTACGGGGSVERDSTGTGTGGGGTTVTYDVALSIADQDGNAVNQLTATTPLVVTATVTSDGGTVADQLITFSFSQDGLATFDNDTGTALTNADGVATIGLLVGNSSGDGIVSGALDGGEQGQVGFSSSGTSQSGDTPASLELYTSSTQLASSGSDEIELIAVVKNAQNILLSGVEVSFSANNGAELQITQGTSADDGTARAVLTSRNNPENRVITATVSSGLFSQTVDIQIVGTEVNVDGPLSVVLGDTIDVTVKVADSDGTGLANRVVELTASQGDIVSSTTTDTEGQATIQYVATTSGQNVITASALNAQGTLTFTVQEDSFSFTTVPSEDVPLGTDATLEITWLKDNSAYAGGQVTLSSSRGVIGSPTATTDANGVATFTIQSNNAGVASITAIGTDDDGETVSARTQFEFIATAPNSIIVDASPDLIGPDGQTSTISAVVRDASGNLVKGKVINFRLDDVSGGLISPNSATTDSNGIASTVYTSNAVSSEDAVIVYADVSDNTSVTDFTTLTVGDRAFDISLGTGNLIESPDDSSYSKEFSIFVSDSVGRPVANVALTASLTPVKYVNGGVYRKGTWFFNTDVWVSVVSATCPNEDINGNGILDAGEDTNGDGKLTPGIIGTVSFADGNDETDANGQAKIDVRYPRAFGAWADTEVAVFGQSSGSEAFESQYYPLSVAASDLENESSPPPNSPFGTGSSCTDTL</sequence>
<dbReference type="EMBL" id="BAEN01000041">
    <property type="protein sequence ID" value="GAC14889.1"/>
    <property type="molecule type" value="Genomic_DNA"/>
</dbReference>
<dbReference type="PROSITE" id="PS51127">
    <property type="entry name" value="BIG1"/>
    <property type="match status" value="2"/>
</dbReference>
<dbReference type="Gene3D" id="2.60.40.10">
    <property type="entry name" value="Immunoglobulins"/>
    <property type="match status" value="4"/>
</dbReference>
<dbReference type="InterPro" id="IPR003344">
    <property type="entry name" value="Big_1_dom"/>
</dbReference>
<dbReference type="SUPFAM" id="SSF49373">
    <property type="entry name" value="Invasin/intimin cell-adhesion fragments"/>
    <property type="match status" value="5"/>
</dbReference>
<name>K6X2N1_9ALTE</name>
<dbReference type="PANTHER" id="PTHR39576">
    <property type="entry name" value="ATTACHING AND EFFACING PROTEIN HOMOLOG-RELATED-RELATED"/>
    <property type="match status" value="1"/>
</dbReference>
<dbReference type="Proteomes" id="UP000006334">
    <property type="component" value="Unassembled WGS sequence"/>
</dbReference>
<dbReference type="AlphaFoldDB" id="K6X2N1"/>
<protein>
    <submittedName>
        <fullName evidence="4">Invasin domain protein</fullName>
    </submittedName>
</protein>
<keyword evidence="5" id="KW-1185">Reference proteome</keyword>
<reference evidence="4 5" key="1">
    <citation type="journal article" date="2017" name="Antonie Van Leeuwenhoek">
        <title>Rhizobium rhizosphaerae sp. nov., a novel species isolated from rice rhizosphere.</title>
        <authorList>
            <person name="Zhao J.J."/>
            <person name="Zhang J."/>
            <person name="Zhang R.J."/>
            <person name="Zhang C.W."/>
            <person name="Yin H.Q."/>
            <person name="Zhang X.X."/>
        </authorList>
    </citation>
    <scope>NUCLEOTIDE SEQUENCE [LARGE SCALE GENOMIC DNA]</scope>
    <source>
        <strain evidence="4 5">E3</strain>
    </source>
</reference>
<evidence type="ECO:0000313" key="5">
    <source>
        <dbReference type="Proteomes" id="UP000006334"/>
    </source>
</evidence>
<feature type="region of interest" description="Disordered" evidence="2">
    <location>
        <begin position="737"/>
        <end position="760"/>
    </location>
</feature>
<dbReference type="PANTHER" id="PTHR39576:SF2">
    <property type="entry name" value="ATTACHING AND EFFACING PROTEIN HOMOLOG-RELATED"/>
    <property type="match status" value="1"/>
</dbReference>
<dbReference type="Pfam" id="PF02369">
    <property type="entry name" value="Big_1"/>
    <property type="match status" value="1"/>
</dbReference>
<evidence type="ECO:0000256" key="1">
    <source>
        <dbReference type="ARBA" id="ARBA00010116"/>
    </source>
</evidence>
<dbReference type="STRING" id="1127673.GLIP_2261"/>
<dbReference type="SMART" id="SM00634">
    <property type="entry name" value="BID_1"/>
    <property type="match status" value="5"/>
</dbReference>
<dbReference type="InterPro" id="IPR008964">
    <property type="entry name" value="Invasin/intimin_cell_adhesion"/>
</dbReference>
<accession>K6X2N1</accession>
<feature type="compositionally biased region" description="Polar residues" evidence="2">
    <location>
        <begin position="750"/>
        <end position="760"/>
    </location>
</feature>
<organism evidence="4 5">
    <name type="scientific">Aliiglaciecola lipolytica E3</name>
    <dbReference type="NCBI Taxonomy" id="1127673"/>
    <lineage>
        <taxon>Bacteria</taxon>
        <taxon>Pseudomonadati</taxon>
        <taxon>Pseudomonadota</taxon>
        <taxon>Gammaproteobacteria</taxon>
        <taxon>Alteromonadales</taxon>
        <taxon>Alteromonadaceae</taxon>
        <taxon>Aliiglaciecola</taxon>
    </lineage>
</organism>
<evidence type="ECO:0000256" key="2">
    <source>
        <dbReference type="SAM" id="MobiDB-lite"/>
    </source>
</evidence>
<proteinExistence type="inferred from homology"/>
<dbReference type="GO" id="GO:0009279">
    <property type="term" value="C:cell outer membrane"/>
    <property type="evidence" value="ECO:0007669"/>
    <property type="project" value="TreeGrafter"/>
</dbReference>
<evidence type="ECO:0000259" key="3">
    <source>
        <dbReference type="PROSITE" id="PS51127"/>
    </source>
</evidence>